<reference evidence="7" key="1">
    <citation type="journal article" date="2022" name="Front. Genet.">
        <title>Chromosome-Scale Assembly of the Dendrobium nobile Genome Provides Insights Into the Molecular Mechanism of the Biosynthesis of the Medicinal Active Ingredient of Dendrobium.</title>
        <authorList>
            <person name="Xu Q."/>
            <person name="Niu S.-C."/>
            <person name="Li K.-L."/>
            <person name="Zheng P.-J."/>
            <person name="Zhang X.-J."/>
            <person name="Jia Y."/>
            <person name="Liu Y."/>
            <person name="Niu Y.-X."/>
            <person name="Yu L.-H."/>
            <person name="Chen D.-F."/>
            <person name="Zhang G.-Q."/>
        </authorList>
    </citation>
    <scope>NUCLEOTIDE SEQUENCE</scope>
    <source>
        <tissue evidence="7">Leaf</tissue>
    </source>
</reference>
<evidence type="ECO:0000259" key="6">
    <source>
        <dbReference type="Pfam" id="PF15628"/>
    </source>
</evidence>
<dbReference type="GO" id="GO:0051536">
    <property type="term" value="F:iron-sulfur cluster binding"/>
    <property type="evidence" value="ECO:0007669"/>
    <property type="project" value="UniProtKB-KW"/>
</dbReference>
<keyword evidence="3" id="KW-0408">Iron</keyword>
<evidence type="ECO:0000313" key="7">
    <source>
        <dbReference type="EMBL" id="KAI0507728.1"/>
    </source>
</evidence>
<dbReference type="InterPro" id="IPR044811">
    <property type="entry name" value="DME/ROS1"/>
</dbReference>
<organism evidence="7 8">
    <name type="scientific">Dendrobium nobile</name>
    <name type="common">Orchid</name>
    <dbReference type="NCBI Taxonomy" id="94219"/>
    <lineage>
        <taxon>Eukaryota</taxon>
        <taxon>Viridiplantae</taxon>
        <taxon>Streptophyta</taxon>
        <taxon>Embryophyta</taxon>
        <taxon>Tracheophyta</taxon>
        <taxon>Spermatophyta</taxon>
        <taxon>Magnoliopsida</taxon>
        <taxon>Liliopsida</taxon>
        <taxon>Asparagales</taxon>
        <taxon>Orchidaceae</taxon>
        <taxon>Epidendroideae</taxon>
        <taxon>Malaxideae</taxon>
        <taxon>Dendrobiinae</taxon>
        <taxon>Dendrobium</taxon>
    </lineage>
</organism>
<dbReference type="GO" id="GO:0035514">
    <property type="term" value="F:DNA demethylase activity"/>
    <property type="evidence" value="ECO:0007669"/>
    <property type="project" value="InterPro"/>
</dbReference>
<dbReference type="Proteomes" id="UP000829196">
    <property type="component" value="Unassembled WGS sequence"/>
</dbReference>
<comment type="caution">
    <text evidence="7">The sequence shown here is derived from an EMBL/GenBank/DDBJ whole genome shotgun (WGS) entry which is preliminary data.</text>
</comment>
<keyword evidence="2" id="KW-0479">Metal-binding</keyword>
<comment type="cofactor">
    <cofactor evidence="1">
        <name>[4Fe-4S] cluster</name>
        <dbReference type="ChEBI" id="CHEBI:49883"/>
    </cofactor>
</comment>
<dbReference type="AlphaFoldDB" id="A0A8T3BA83"/>
<feature type="region of interest" description="Disordered" evidence="5">
    <location>
        <begin position="95"/>
        <end position="118"/>
    </location>
</feature>
<dbReference type="Pfam" id="PF15628">
    <property type="entry name" value="RRM_DME"/>
    <property type="match status" value="1"/>
</dbReference>
<dbReference type="PANTHER" id="PTHR46213">
    <property type="entry name" value="TRANSCRIPTIONAL ACTIVATOR DEMETER"/>
    <property type="match status" value="1"/>
</dbReference>
<dbReference type="GO" id="GO:0046872">
    <property type="term" value="F:metal ion binding"/>
    <property type="evidence" value="ECO:0007669"/>
    <property type="project" value="UniProtKB-KW"/>
</dbReference>
<feature type="compositionally biased region" description="Polar residues" evidence="5">
    <location>
        <begin position="103"/>
        <end position="117"/>
    </location>
</feature>
<dbReference type="EMBL" id="JAGYWB010000010">
    <property type="protein sequence ID" value="KAI0507728.1"/>
    <property type="molecule type" value="Genomic_DNA"/>
</dbReference>
<evidence type="ECO:0000256" key="3">
    <source>
        <dbReference type="ARBA" id="ARBA00023004"/>
    </source>
</evidence>
<dbReference type="PANTHER" id="PTHR46213:SF12">
    <property type="entry name" value="HHH-GPD DOMAIN-CONTAINING PROTEIN"/>
    <property type="match status" value="1"/>
</dbReference>
<feature type="domain" description="Demeter RRM-fold" evidence="6">
    <location>
        <begin position="364"/>
        <end position="463"/>
    </location>
</feature>
<evidence type="ECO:0000256" key="1">
    <source>
        <dbReference type="ARBA" id="ARBA00001966"/>
    </source>
</evidence>
<dbReference type="GO" id="GO:0141166">
    <property type="term" value="P:chromosomal 5-methylcytosine DNA demethylation pathway"/>
    <property type="evidence" value="ECO:0007669"/>
    <property type="project" value="InterPro"/>
</dbReference>
<name>A0A8T3BA83_DENNO</name>
<evidence type="ECO:0000313" key="8">
    <source>
        <dbReference type="Proteomes" id="UP000829196"/>
    </source>
</evidence>
<evidence type="ECO:0000256" key="4">
    <source>
        <dbReference type="ARBA" id="ARBA00023014"/>
    </source>
</evidence>
<accession>A0A8T3BA83</accession>
<dbReference type="GO" id="GO:0019104">
    <property type="term" value="F:DNA N-glycosylase activity"/>
    <property type="evidence" value="ECO:0007669"/>
    <property type="project" value="InterPro"/>
</dbReference>
<feature type="region of interest" description="Disordered" evidence="5">
    <location>
        <begin position="474"/>
        <end position="493"/>
    </location>
</feature>
<gene>
    <name evidence="7" type="ORF">KFK09_013856</name>
</gene>
<evidence type="ECO:0000256" key="5">
    <source>
        <dbReference type="SAM" id="MobiDB-lite"/>
    </source>
</evidence>
<dbReference type="InterPro" id="IPR028925">
    <property type="entry name" value="RRM_DME"/>
</dbReference>
<keyword evidence="8" id="KW-1185">Reference proteome</keyword>
<dbReference type="OrthoDB" id="5607at2759"/>
<evidence type="ECO:0000256" key="2">
    <source>
        <dbReference type="ARBA" id="ARBA00022723"/>
    </source>
</evidence>
<keyword evidence="4" id="KW-0411">Iron-sulfur</keyword>
<protein>
    <recommendedName>
        <fullName evidence="6">Demeter RRM-fold domain-containing protein</fullName>
    </recommendedName>
</protein>
<feature type="compositionally biased region" description="Basic residues" evidence="5">
    <location>
        <begin position="480"/>
        <end position="493"/>
    </location>
</feature>
<sequence>MSVRRSLNFDLDEPQTVDKFPFLLTMFMQNLAKYGTGPARIAIWQALVSKKQSILWSTRSYSGEFIIRNCSTISEVQQVNLRMSTKNTTDFAINHSKPKCRASDNNVNSNETKAAQQNEDHEAQNALSHIGNGGVMVPYQGTFELAKRRRVLVLRLIGPEQNRVWKLLMGIEGEGNDGTNVDKENMVGRRKESFSGRVVHLLPACILSKILATFEYQDGKGSVVDSVIGVFLTQNVSDHLSSSAFKALAAKFLFDLEATLGFQCRKVQGLHFQLLRIKHSNSSYTIASEHGMAPESAELYAKNMELQTADMQMLSCFDPEAASIPMPKLKNITRLRTEHHVYEIPDSHPLLKDIRESEAHKVRGTLLYTLSNCNEGSFPLNGTYFQVNEVFADHHTSVTQLTFKRLDMEPTRRTVCFGTSLPTNIQRAHNRRNTAVLLERFCLCRGFDRVTRAPKPLYARLHFPASKALKIARKVSGGGRRQRRQQRRRQMNRQRYLRPNWDPSIIKNGSLPTNCCVHGKASNLKKTWRLSQNWSYGGGRMEAMNFDL</sequence>
<proteinExistence type="predicted"/>